<dbReference type="InterPro" id="IPR011978">
    <property type="entry name" value="YgfB-like"/>
</dbReference>
<evidence type="ECO:0000256" key="1">
    <source>
        <dbReference type="SAM" id="MobiDB-lite"/>
    </source>
</evidence>
<feature type="region of interest" description="Disordered" evidence="1">
    <location>
        <begin position="238"/>
        <end position="263"/>
    </location>
</feature>
<evidence type="ECO:0000313" key="3">
    <source>
        <dbReference type="Proteomes" id="UP000072741"/>
    </source>
</evidence>
<comment type="caution">
    <text evidence="2">The sequence shown here is derived from an EMBL/GenBank/DDBJ whole genome shotgun (WGS) entry which is preliminary data.</text>
</comment>
<dbReference type="PATRIC" id="fig|433924.3.peg.520"/>
<dbReference type="Pfam" id="PF02810">
    <property type="entry name" value="SEC-C"/>
    <property type="match status" value="1"/>
</dbReference>
<dbReference type="InterPro" id="IPR036255">
    <property type="entry name" value="YgfB-like_sf"/>
</dbReference>
<dbReference type="Proteomes" id="UP000072741">
    <property type="component" value="Unassembled WGS sequence"/>
</dbReference>
<feature type="region of interest" description="Disordered" evidence="1">
    <location>
        <begin position="1"/>
        <end position="20"/>
    </location>
</feature>
<dbReference type="SUPFAM" id="SSF101327">
    <property type="entry name" value="YgfB-like"/>
    <property type="match status" value="1"/>
</dbReference>
<dbReference type="Pfam" id="PF03695">
    <property type="entry name" value="UPF0149"/>
    <property type="match status" value="1"/>
</dbReference>
<sequence>MTSDTHPPAEVGTAAALPPLTPEDFDALDDALDAMREHDEDIPQWEFCDGFMAALVCTRRVIEPSEYWPALFGPDFSPAQHMEFVWRWKRRWHEMQTSLDAGDVQSLDEERCFHPECLDLRGAIAALPPEERGDAPEGDLPSYAQVWALGFLAAVEHWSEDWAPPRDKEVAEMLADSLDCIETLATDDTDPPALSMYAEDGPPTVSQQRLDNVGEAIWAVYDLRQLWRSLGPRVQAVRRADEPGRNDPCPCGSGKKYKKCHGA</sequence>
<dbReference type="InterPro" id="IPR004027">
    <property type="entry name" value="SEC_C_motif"/>
</dbReference>
<name>A0A147GQG2_9BURK</name>
<reference evidence="2 3" key="1">
    <citation type="journal article" date="2016" name="Front. Microbiol.">
        <title>Genomic Resource of Rice Seed Associated Bacteria.</title>
        <authorList>
            <person name="Midha S."/>
            <person name="Bansal K."/>
            <person name="Sharma S."/>
            <person name="Kumar N."/>
            <person name="Patil P.P."/>
            <person name="Chaudhry V."/>
            <person name="Patil P.B."/>
        </authorList>
    </citation>
    <scope>NUCLEOTIDE SEQUENCE [LARGE SCALE GENOMIC DNA]</scope>
    <source>
        <strain evidence="2 3">NS331</strain>
    </source>
</reference>
<gene>
    <name evidence="2" type="ORF">NS331_17830</name>
</gene>
<accession>A0A147GQG2</accession>
<proteinExistence type="predicted"/>
<dbReference type="SUPFAM" id="SSF103642">
    <property type="entry name" value="Sec-C motif"/>
    <property type="match status" value="1"/>
</dbReference>
<protein>
    <submittedName>
        <fullName evidence="2">Zinc chelation protein SecC</fullName>
    </submittedName>
</protein>
<evidence type="ECO:0000313" key="2">
    <source>
        <dbReference type="EMBL" id="KTT17017.1"/>
    </source>
</evidence>
<dbReference type="EMBL" id="LDSL01000118">
    <property type="protein sequence ID" value="KTT17017.1"/>
    <property type="molecule type" value="Genomic_DNA"/>
</dbReference>
<dbReference type="OrthoDB" id="570299at2"/>
<dbReference type="Gene3D" id="3.10.450.50">
    <property type="match status" value="1"/>
</dbReference>
<keyword evidence="3" id="KW-1185">Reference proteome</keyword>
<organism evidence="2 3">
    <name type="scientific">Pseudacidovorax intermedius</name>
    <dbReference type="NCBI Taxonomy" id="433924"/>
    <lineage>
        <taxon>Bacteria</taxon>
        <taxon>Pseudomonadati</taxon>
        <taxon>Pseudomonadota</taxon>
        <taxon>Betaproteobacteria</taxon>
        <taxon>Burkholderiales</taxon>
        <taxon>Comamonadaceae</taxon>
        <taxon>Pseudacidovorax</taxon>
    </lineage>
</organism>
<dbReference type="RefSeq" id="WP_058643296.1">
    <property type="nucleotide sequence ID" value="NZ_LDSL01000118.1"/>
</dbReference>
<dbReference type="AlphaFoldDB" id="A0A147GQG2"/>